<reference evidence="2" key="1">
    <citation type="submission" date="2018-06" db="EMBL/GenBank/DDBJ databases">
        <title>Description of Blautia argi sp. nov., a new anaerobic isolated from dog feces.</title>
        <authorList>
            <person name="Chang Y.-H."/>
            <person name="Paek J."/>
            <person name="Shin Y."/>
        </authorList>
    </citation>
    <scope>NUCLEOTIDE SEQUENCE [LARGE SCALE GENOMIC DNA]</scope>
    <source>
        <strain evidence="2">KCTC 15426</strain>
    </source>
</reference>
<dbReference type="CDD" id="cd09024">
    <property type="entry name" value="Aldose_epim_lacX"/>
    <property type="match status" value="1"/>
</dbReference>
<dbReference type="Gene3D" id="2.70.98.10">
    <property type="match status" value="1"/>
</dbReference>
<accession>A0A2Z4UAN6</accession>
<dbReference type="InterPro" id="IPR014718">
    <property type="entry name" value="GH-type_carb-bd"/>
</dbReference>
<dbReference type="Pfam" id="PF01263">
    <property type="entry name" value="Aldose_epim"/>
    <property type="match status" value="1"/>
</dbReference>
<proteinExistence type="predicted"/>
<protein>
    <submittedName>
        <fullName evidence="1">Aldose 1-epimerase family protein</fullName>
    </submittedName>
</protein>
<keyword evidence="2" id="KW-1185">Reference proteome</keyword>
<dbReference type="EMBL" id="CP030280">
    <property type="protein sequence ID" value="AWY97869.1"/>
    <property type="molecule type" value="Genomic_DNA"/>
</dbReference>
<dbReference type="InterPro" id="IPR008183">
    <property type="entry name" value="Aldose_1/G6P_1-epimerase"/>
</dbReference>
<dbReference type="GO" id="GO:0005975">
    <property type="term" value="P:carbohydrate metabolic process"/>
    <property type="evidence" value="ECO:0007669"/>
    <property type="project" value="InterPro"/>
</dbReference>
<dbReference type="RefSeq" id="WP_111919405.1">
    <property type="nucleotide sequence ID" value="NZ_CAUWHR010000013.1"/>
</dbReference>
<name>A0A2Z4UAN6_9FIRM</name>
<dbReference type="InterPro" id="IPR037481">
    <property type="entry name" value="LacX"/>
</dbReference>
<dbReference type="AlphaFoldDB" id="A0A2Z4UAN6"/>
<dbReference type="InterPro" id="IPR011013">
    <property type="entry name" value="Gal_mutarotase_sf_dom"/>
</dbReference>
<dbReference type="GO" id="GO:0030246">
    <property type="term" value="F:carbohydrate binding"/>
    <property type="evidence" value="ECO:0007669"/>
    <property type="project" value="InterPro"/>
</dbReference>
<dbReference type="OrthoDB" id="9795355at2"/>
<organism evidence="1 2">
    <name type="scientific">Blautia argi</name>
    <dbReference type="NCBI Taxonomy" id="1912897"/>
    <lineage>
        <taxon>Bacteria</taxon>
        <taxon>Bacillati</taxon>
        <taxon>Bacillota</taxon>
        <taxon>Clostridia</taxon>
        <taxon>Lachnospirales</taxon>
        <taxon>Lachnospiraceae</taxon>
        <taxon>Blautia</taxon>
    </lineage>
</organism>
<dbReference type="Proteomes" id="UP000250003">
    <property type="component" value="Chromosome"/>
</dbReference>
<dbReference type="KEGG" id="blau:DQQ01_06595"/>
<evidence type="ECO:0000313" key="1">
    <source>
        <dbReference type="EMBL" id="AWY97869.1"/>
    </source>
</evidence>
<dbReference type="GO" id="GO:0016853">
    <property type="term" value="F:isomerase activity"/>
    <property type="evidence" value="ECO:0007669"/>
    <property type="project" value="InterPro"/>
</dbReference>
<evidence type="ECO:0000313" key="2">
    <source>
        <dbReference type="Proteomes" id="UP000250003"/>
    </source>
</evidence>
<sequence>MYTIENQYLKVCVDSMGAELQSIYDKEMDKEILWYGDEKFWARRSPLLFPNVGRHYKNRCYYNGKCFDTDLHGFARSSEFVCIKQEENFLSFCLKDTEETRAYFPYTFVLTVSYRLQSRSLEVLWEVENNNAEKMYFTIGGHPGFNVPILEGTEQTDYKLLFNKQDSLEYHLVHENSGNTDMEKSYELPLEPFGTYSGCAITEHMFDHDALIFDGSQVTCAGIAYPDSTPYITMDCEGFTNFGIWSLPGAPYICLEPWQGRCDDYGFEGDISEKPDVVSLEAGKSFHQSYTVTVHKKQ</sequence>
<gene>
    <name evidence="1" type="ORF">DQQ01_06595</name>
</gene>
<dbReference type="SUPFAM" id="SSF74650">
    <property type="entry name" value="Galactose mutarotase-like"/>
    <property type="match status" value="1"/>
</dbReference>